<organism evidence="2 3">
    <name type="scientific">Anthostomella pinea</name>
    <dbReference type="NCBI Taxonomy" id="933095"/>
    <lineage>
        <taxon>Eukaryota</taxon>
        <taxon>Fungi</taxon>
        <taxon>Dikarya</taxon>
        <taxon>Ascomycota</taxon>
        <taxon>Pezizomycotina</taxon>
        <taxon>Sordariomycetes</taxon>
        <taxon>Xylariomycetidae</taxon>
        <taxon>Xylariales</taxon>
        <taxon>Xylariaceae</taxon>
        <taxon>Anthostomella</taxon>
    </lineage>
</organism>
<name>A0AAI8VNS0_9PEZI</name>
<protein>
    <submittedName>
        <fullName evidence="2">Uu.00g133570.m01.CDS01</fullName>
    </submittedName>
</protein>
<comment type="caution">
    <text evidence="2">The sequence shown here is derived from an EMBL/GenBank/DDBJ whole genome shotgun (WGS) entry which is preliminary data.</text>
</comment>
<accession>A0AAI8VNS0</accession>
<gene>
    <name evidence="2" type="ORF">KHLLAP_LOCUS8799</name>
</gene>
<feature type="region of interest" description="Disordered" evidence="1">
    <location>
        <begin position="1"/>
        <end position="24"/>
    </location>
</feature>
<evidence type="ECO:0000313" key="2">
    <source>
        <dbReference type="EMBL" id="CAJ2508331.1"/>
    </source>
</evidence>
<sequence length="327" mass="36928">MALSDDRTMKPESEGKYSSDSAGDQPEIIAQFGITTTQRANGCNVLRVYRITADSPAPWIDNDWDPLLDTTNGIATTGPALWGSQGLAGNPTESPDVHPDRPLRCFLLSPPGGGDKGGGDLGACHLQTYEALYRPELVGEKPLQDLDPYAIQYGNLHRKWSLIESLRRWYRCADANERNTGLIRRVKGWSPGKCGYMSMAGWAPFEVVDNGHARVWEVTHYLHGWTWRYMDDDPQHFPKYSRLCCTRHENDNDSDIAICEISFDRQDQKTVGGDEVHYATFTLYRAYDDFLKRTQSNQHTTVEKFLFHGLVLAEKLRRRQAAGVGRS</sequence>
<evidence type="ECO:0000256" key="1">
    <source>
        <dbReference type="SAM" id="MobiDB-lite"/>
    </source>
</evidence>
<feature type="compositionally biased region" description="Basic and acidic residues" evidence="1">
    <location>
        <begin position="1"/>
        <end position="17"/>
    </location>
</feature>
<evidence type="ECO:0000313" key="3">
    <source>
        <dbReference type="Proteomes" id="UP001295740"/>
    </source>
</evidence>
<proteinExistence type="predicted"/>
<dbReference type="AlphaFoldDB" id="A0AAI8VNS0"/>
<dbReference type="EMBL" id="CAUWAG010000011">
    <property type="protein sequence ID" value="CAJ2508331.1"/>
    <property type="molecule type" value="Genomic_DNA"/>
</dbReference>
<dbReference type="Proteomes" id="UP001295740">
    <property type="component" value="Unassembled WGS sequence"/>
</dbReference>
<reference evidence="2" key="1">
    <citation type="submission" date="2023-10" db="EMBL/GenBank/DDBJ databases">
        <authorList>
            <person name="Hackl T."/>
        </authorList>
    </citation>
    <scope>NUCLEOTIDE SEQUENCE</scope>
</reference>
<keyword evidence="3" id="KW-1185">Reference proteome</keyword>